<comment type="caution">
    <text evidence="2">The sequence shown here is derived from an EMBL/GenBank/DDBJ whole genome shotgun (WGS) entry which is preliminary data.</text>
</comment>
<accession>A0ABT6DQI1</accession>
<organism evidence="2 3">
    <name type="scientific">Bdellovibrio svalbardensis</name>
    <dbReference type="NCBI Taxonomy" id="2972972"/>
    <lineage>
        <taxon>Bacteria</taxon>
        <taxon>Pseudomonadati</taxon>
        <taxon>Bdellovibrionota</taxon>
        <taxon>Bdellovibrionia</taxon>
        <taxon>Bdellovibrionales</taxon>
        <taxon>Pseudobdellovibrionaceae</taxon>
        <taxon>Bdellovibrio</taxon>
    </lineage>
</organism>
<protein>
    <recommendedName>
        <fullName evidence="4">Secreted protein</fullName>
    </recommendedName>
</protein>
<feature type="chain" id="PRO_5047412856" description="Secreted protein" evidence="1">
    <location>
        <begin position="27"/>
        <end position="140"/>
    </location>
</feature>
<sequence>MRKLNGTVTIIVTMLSLLLGSPNVQASAQASKCHCTVDPYTKTYDAKEGVVKTWYGGKRSWACTYTCTTPQGEAKIIGRHKKTYVGSDNGLWGICDGLEYKEEYNMYSGDFVYMLDRMVGLDPKDSTSPDLVKFSNDFCR</sequence>
<dbReference type="EMBL" id="JANRMI010000004">
    <property type="protein sequence ID" value="MDG0817413.1"/>
    <property type="molecule type" value="Genomic_DNA"/>
</dbReference>
<evidence type="ECO:0008006" key="4">
    <source>
        <dbReference type="Google" id="ProtNLM"/>
    </source>
</evidence>
<keyword evidence="1" id="KW-0732">Signal</keyword>
<dbReference type="RefSeq" id="WP_277578886.1">
    <property type="nucleotide sequence ID" value="NZ_JANRMI010000004.1"/>
</dbReference>
<feature type="signal peptide" evidence="1">
    <location>
        <begin position="1"/>
        <end position="26"/>
    </location>
</feature>
<evidence type="ECO:0000313" key="3">
    <source>
        <dbReference type="Proteomes" id="UP001152321"/>
    </source>
</evidence>
<evidence type="ECO:0000256" key="1">
    <source>
        <dbReference type="SAM" id="SignalP"/>
    </source>
</evidence>
<gene>
    <name evidence="2" type="ORF">NWE73_13610</name>
</gene>
<name>A0ABT6DQI1_9BACT</name>
<keyword evidence="3" id="KW-1185">Reference proteome</keyword>
<evidence type="ECO:0000313" key="2">
    <source>
        <dbReference type="EMBL" id="MDG0817413.1"/>
    </source>
</evidence>
<reference evidence="2" key="1">
    <citation type="submission" date="2022-08" db="EMBL/GenBank/DDBJ databases">
        <title>Novel Bdellovibrio Species Isolated from Svalbard: Designation Bdellovibrio svalbardensis.</title>
        <authorList>
            <person name="Mitchell R.J."/>
            <person name="Choi S.Y."/>
        </authorList>
    </citation>
    <scope>NUCLEOTIDE SEQUENCE</scope>
    <source>
        <strain evidence="2">PAP01</strain>
    </source>
</reference>
<dbReference type="Proteomes" id="UP001152321">
    <property type="component" value="Unassembled WGS sequence"/>
</dbReference>
<proteinExistence type="predicted"/>